<dbReference type="Proteomes" id="UP000031278">
    <property type="component" value="Unassembled WGS sequence"/>
</dbReference>
<dbReference type="PANTHER" id="PTHR42911">
    <property type="entry name" value="MODULATOR OF FTSH PROTEASE HFLC"/>
    <property type="match status" value="1"/>
</dbReference>
<dbReference type="SUPFAM" id="SSF117892">
    <property type="entry name" value="Band 7/SPFH domain"/>
    <property type="match status" value="1"/>
</dbReference>
<feature type="domain" description="Band 7" evidence="3">
    <location>
        <begin position="19"/>
        <end position="182"/>
    </location>
</feature>
<gene>
    <name evidence="4" type="ORF">RJ45_09450</name>
</gene>
<feature type="coiled-coil region" evidence="2">
    <location>
        <begin position="194"/>
        <end position="223"/>
    </location>
</feature>
<sequence>MKFIPYAVVGLTLVGLGLNSFIIVDAGTANVQTIFGKVNPNHYGEGFHFPVNPFSTFDTYDTRNARYEVNGLNIPTQDRFNSTGNVTVLYRIDDAKTPLIKQNYGTASEYIDKTMRQHLRSIVRDEGRKLKDSRNLAQSDNVTMMQDNTRSRLTNALEHTGIEIQEVLIQDIEFDRRIAQQILDTQMRIQAEEQKKSQERIAATEAEIKRQQAIGEANKQREQADAKAYSVREVANAEKAAAIARAQGEAEAIKLLAEANLELTKSLTPEVIEKQRLDNEQILFSKSKGAVPHTVIGDTDLRAIGVPILNK</sequence>
<evidence type="ECO:0000256" key="2">
    <source>
        <dbReference type="SAM" id="Coils"/>
    </source>
</evidence>
<proteinExistence type="predicted"/>
<dbReference type="Gene3D" id="3.30.479.30">
    <property type="entry name" value="Band 7 domain"/>
    <property type="match status" value="1"/>
</dbReference>
<comment type="subcellular location">
    <subcellularLocation>
        <location evidence="1">Membrane</location>
        <topology evidence="1">Single-pass membrane protein</topology>
    </subcellularLocation>
</comment>
<dbReference type="SMART" id="SM00244">
    <property type="entry name" value="PHB"/>
    <property type="match status" value="1"/>
</dbReference>
<dbReference type="InterPro" id="IPR036013">
    <property type="entry name" value="Band_7/SPFH_dom_sf"/>
</dbReference>
<organism evidence="4 5">
    <name type="scientific">Photobacterium gaetbulicola</name>
    <dbReference type="NCBI Taxonomy" id="1295392"/>
    <lineage>
        <taxon>Bacteria</taxon>
        <taxon>Pseudomonadati</taxon>
        <taxon>Pseudomonadota</taxon>
        <taxon>Gammaproteobacteria</taxon>
        <taxon>Vibrionales</taxon>
        <taxon>Vibrionaceae</taxon>
        <taxon>Photobacterium</taxon>
    </lineage>
</organism>
<evidence type="ECO:0000313" key="4">
    <source>
        <dbReference type="EMBL" id="KHT63922.1"/>
    </source>
</evidence>
<evidence type="ECO:0000256" key="1">
    <source>
        <dbReference type="ARBA" id="ARBA00004167"/>
    </source>
</evidence>
<evidence type="ECO:0000259" key="3">
    <source>
        <dbReference type="SMART" id="SM00244"/>
    </source>
</evidence>
<dbReference type="EMBL" id="JWLZ01000148">
    <property type="protein sequence ID" value="KHT63922.1"/>
    <property type="molecule type" value="Genomic_DNA"/>
</dbReference>
<dbReference type="InterPro" id="IPR001107">
    <property type="entry name" value="Band_7"/>
</dbReference>
<reference evidence="4 5" key="1">
    <citation type="submission" date="2014-12" db="EMBL/GenBank/DDBJ databases">
        <title>Genome sequencing of Photobacterium gaetbulicola AD005a.</title>
        <authorList>
            <person name="Adrian T.G.S."/>
            <person name="Chan K.G."/>
        </authorList>
    </citation>
    <scope>NUCLEOTIDE SEQUENCE [LARGE SCALE GENOMIC DNA]</scope>
    <source>
        <strain evidence="4 5">AD005a</strain>
    </source>
</reference>
<protein>
    <recommendedName>
        <fullName evidence="3">Band 7 domain-containing protein</fullName>
    </recommendedName>
</protein>
<comment type="caution">
    <text evidence="4">The sequence shown here is derived from an EMBL/GenBank/DDBJ whole genome shotgun (WGS) entry which is preliminary data.</text>
</comment>
<name>A0A0B9H4V2_9GAMM</name>
<accession>A0A0B9H4V2</accession>
<dbReference type="GO" id="GO:0016020">
    <property type="term" value="C:membrane"/>
    <property type="evidence" value="ECO:0007669"/>
    <property type="project" value="UniProtKB-SubCell"/>
</dbReference>
<evidence type="ECO:0000313" key="5">
    <source>
        <dbReference type="Proteomes" id="UP000031278"/>
    </source>
</evidence>
<dbReference type="PANTHER" id="PTHR42911:SF1">
    <property type="entry name" value="MODULATOR OF FTSH PROTEASE HFLC"/>
    <property type="match status" value="1"/>
</dbReference>
<dbReference type="Pfam" id="PF01145">
    <property type="entry name" value="Band_7"/>
    <property type="match status" value="1"/>
</dbReference>
<keyword evidence="2" id="KW-0175">Coiled coil</keyword>
<dbReference type="AlphaFoldDB" id="A0A0B9H4V2"/>